<organism evidence="2 3">
    <name type="scientific">Rosa chinensis</name>
    <name type="common">China rose</name>
    <dbReference type="NCBI Taxonomy" id="74649"/>
    <lineage>
        <taxon>Eukaryota</taxon>
        <taxon>Viridiplantae</taxon>
        <taxon>Streptophyta</taxon>
        <taxon>Embryophyta</taxon>
        <taxon>Tracheophyta</taxon>
        <taxon>Spermatophyta</taxon>
        <taxon>Magnoliopsida</taxon>
        <taxon>eudicotyledons</taxon>
        <taxon>Gunneridae</taxon>
        <taxon>Pentapetalae</taxon>
        <taxon>rosids</taxon>
        <taxon>fabids</taxon>
        <taxon>Rosales</taxon>
        <taxon>Rosaceae</taxon>
        <taxon>Rosoideae</taxon>
        <taxon>Rosoideae incertae sedis</taxon>
        <taxon>Rosa</taxon>
    </lineage>
</organism>
<dbReference type="STRING" id="74649.A0A2P6RED5"/>
<keyword evidence="1" id="KW-0853">WD repeat</keyword>
<protein>
    <submittedName>
        <fullName evidence="2">Putative transcription factor WD40-like family</fullName>
    </submittedName>
</protein>
<proteinExistence type="predicted"/>
<dbReference type="SMART" id="SM00320">
    <property type="entry name" value="WD40"/>
    <property type="match status" value="1"/>
</dbReference>
<dbReference type="SUPFAM" id="SSF50978">
    <property type="entry name" value="WD40 repeat-like"/>
    <property type="match status" value="1"/>
</dbReference>
<dbReference type="PROSITE" id="PS50294">
    <property type="entry name" value="WD_REPEATS_REGION"/>
    <property type="match status" value="1"/>
</dbReference>
<evidence type="ECO:0000313" key="3">
    <source>
        <dbReference type="Proteomes" id="UP000238479"/>
    </source>
</evidence>
<dbReference type="EMBL" id="PDCK01000041">
    <property type="protein sequence ID" value="PRQ44786.1"/>
    <property type="molecule type" value="Genomic_DNA"/>
</dbReference>
<gene>
    <name evidence="2" type="ORF">RchiOBHm_Chr3g0483051</name>
</gene>
<dbReference type="Gramene" id="PRQ44786">
    <property type="protein sequence ID" value="PRQ44786"/>
    <property type="gene ID" value="RchiOBHm_Chr3g0483051"/>
</dbReference>
<name>A0A2P6RED5_ROSCH</name>
<comment type="caution">
    <text evidence="2">The sequence shown here is derived from an EMBL/GenBank/DDBJ whole genome shotgun (WGS) entry which is preliminary data.</text>
</comment>
<dbReference type="InterPro" id="IPR001680">
    <property type="entry name" value="WD40_rpt"/>
</dbReference>
<accession>A0A2P6RED5</accession>
<sequence>MAGCGHEIIMLANLQGHKKAVTGIAFPERSSKLYTASKYGTVRVWDCNTGQCITAVNLGGETGALITKGPWVFCGAYNVVREGMEH</sequence>
<dbReference type="Pfam" id="PF00400">
    <property type="entry name" value="WD40"/>
    <property type="match status" value="1"/>
</dbReference>
<dbReference type="Gene3D" id="2.130.10.10">
    <property type="entry name" value="YVTN repeat-like/Quinoprotein amine dehydrogenase"/>
    <property type="match status" value="1"/>
</dbReference>
<dbReference type="InterPro" id="IPR015943">
    <property type="entry name" value="WD40/YVTN_repeat-like_dom_sf"/>
</dbReference>
<dbReference type="InterPro" id="IPR036322">
    <property type="entry name" value="WD40_repeat_dom_sf"/>
</dbReference>
<dbReference type="PANTHER" id="PTHR44489:SF14">
    <property type="entry name" value="ZINC FINGER CCCH DOMAIN-CONTAINING PROTEIN 59-RELATED"/>
    <property type="match status" value="1"/>
</dbReference>
<dbReference type="InterPro" id="IPR044715">
    <property type="entry name" value="WDR86-like"/>
</dbReference>
<evidence type="ECO:0000313" key="2">
    <source>
        <dbReference type="EMBL" id="PRQ44786.1"/>
    </source>
</evidence>
<evidence type="ECO:0000256" key="1">
    <source>
        <dbReference type="PROSITE-ProRule" id="PRU00221"/>
    </source>
</evidence>
<dbReference type="PROSITE" id="PS50082">
    <property type="entry name" value="WD_REPEATS_2"/>
    <property type="match status" value="1"/>
</dbReference>
<feature type="repeat" description="WD" evidence="1">
    <location>
        <begin position="14"/>
        <end position="55"/>
    </location>
</feature>
<dbReference type="Proteomes" id="UP000238479">
    <property type="component" value="Chromosome 3"/>
</dbReference>
<keyword evidence="3" id="KW-1185">Reference proteome</keyword>
<dbReference type="AlphaFoldDB" id="A0A2P6RED5"/>
<reference evidence="2 3" key="1">
    <citation type="journal article" date="2018" name="Nat. Genet.">
        <title>The Rosa genome provides new insights in the design of modern roses.</title>
        <authorList>
            <person name="Bendahmane M."/>
        </authorList>
    </citation>
    <scope>NUCLEOTIDE SEQUENCE [LARGE SCALE GENOMIC DNA]</scope>
    <source>
        <strain evidence="3">cv. Old Blush</strain>
    </source>
</reference>
<dbReference type="PANTHER" id="PTHR44489">
    <property type="match status" value="1"/>
</dbReference>